<dbReference type="PANTHER" id="PTHR11712:SF332">
    <property type="entry name" value="3-OXOACYL-[ACYL-CARRIER-PROTEIN] SYNTHASE II, CHLOROPLASTIC"/>
    <property type="match status" value="1"/>
</dbReference>
<dbReference type="PANTHER" id="PTHR11712">
    <property type="entry name" value="POLYKETIDE SYNTHASE-RELATED"/>
    <property type="match status" value="1"/>
</dbReference>
<feature type="domain" description="Ketosynthase family 3 (KS3)" evidence="6">
    <location>
        <begin position="134"/>
        <end position="543"/>
    </location>
</feature>
<dbReference type="Pfam" id="PF00109">
    <property type="entry name" value="ketoacyl-synt"/>
    <property type="match status" value="1"/>
</dbReference>
<dbReference type="Gene3D" id="3.40.47.10">
    <property type="match status" value="1"/>
</dbReference>
<keyword evidence="3 4" id="KW-0808">Transferase</keyword>
<organism evidence="7 8">
    <name type="scientific">Abeliophyllum distichum</name>
    <dbReference type="NCBI Taxonomy" id="126358"/>
    <lineage>
        <taxon>Eukaryota</taxon>
        <taxon>Viridiplantae</taxon>
        <taxon>Streptophyta</taxon>
        <taxon>Embryophyta</taxon>
        <taxon>Tracheophyta</taxon>
        <taxon>Spermatophyta</taxon>
        <taxon>Magnoliopsida</taxon>
        <taxon>eudicotyledons</taxon>
        <taxon>Gunneridae</taxon>
        <taxon>Pentapetalae</taxon>
        <taxon>asterids</taxon>
        <taxon>lamiids</taxon>
        <taxon>Lamiales</taxon>
        <taxon>Oleaceae</taxon>
        <taxon>Forsythieae</taxon>
        <taxon>Abeliophyllum</taxon>
    </lineage>
</organism>
<evidence type="ECO:0000256" key="2">
    <source>
        <dbReference type="ARBA" id="ARBA00013191"/>
    </source>
</evidence>
<protein>
    <recommendedName>
        <fullName evidence="2">beta-ketoacyl-[acyl-carrier-protein] synthase I</fullName>
        <ecNumber evidence="2">2.3.1.41</ecNumber>
    </recommendedName>
</protein>
<dbReference type="FunFam" id="3.40.47.10:FF:000036">
    <property type="entry name" value="3-oxoacyl-[acyl-carrier-protein] synthase II chloroplastic"/>
    <property type="match status" value="1"/>
</dbReference>
<dbReference type="InterPro" id="IPR014030">
    <property type="entry name" value="Ketoacyl_synth_N"/>
</dbReference>
<dbReference type="EMBL" id="JBFOLK010000010">
    <property type="protein sequence ID" value="KAL2481937.1"/>
    <property type="molecule type" value="Genomic_DNA"/>
</dbReference>
<dbReference type="EC" id="2.3.1.41" evidence="2"/>
<comment type="similarity">
    <text evidence="1 4">Belongs to the thiolase-like superfamily. Beta-ketoacyl-ACP synthases family.</text>
</comment>
<keyword evidence="8" id="KW-1185">Reference proteome</keyword>
<dbReference type="PROSITE" id="PS52004">
    <property type="entry name" value="KS3_2"/>
    <property type="match status" value="1"/>
</dbReference>
<sequence>MASSSSSVVCSWLMAACLSVACQKDSSISQPFLSASTTTLARRRKRALSKCVPHFSGIRNLMNSCLAFEPCDEFYKSSDGLSSSEFFFGFGSRNVPLHSRSRKLHRRAHFGEAMATAVQPSIVTVPKKKPPTKQRRVVVTGMGVETPLGHDPDLFYNNLLEGVSGISEIEAFDCSRFPTRIAGEIKSFSTDGWVAPKLSKRMDRFMLYMLTAGKKALADGGITEDVMDEINKARCGVLIGSAMGGMKVFNDAIEALRVSYRKMNPFCVPFATTNMGSAMLAMDLGWMGPNYSISTACATSNFCILNASNHIIRGEADMMLCGGSDAVIIPIGLGGFVACKALSQRNSDPTKASRPWDSNRDGFVMGEGAGVLLLEELEHAKRRGANIYAEFLGGSFTCDAYHMTQPHPEGTGIILCLEKALAQSGVSREDVNYINAHATSTPSDDLQEYRALIHCFGQNPELRVNSTKSMTGHLLGAAGAVEAVATVQAIRTGWVHPNINLENPDDGVDTNVLVGSKKERLDIKIVISKCLFGGIIGRAKRKEVSLKENSAIPVKLLL</sequence>
<reference evidence="8" key="1">
    <citation type="submission" date="2024-07" db="EMBL/GenBank/DDBJ databases">
        <title>Two chromosome-level genome assemblies of Korean endemic species Abeliophyllum distichum and Forsythia ovata (Oleaceae).</title>
        <authorList>
            <person name="Jang H."/>
        </authorList>
    </citation>
    <scope>NUCLEOTIDE SEQUENCE [LARGE SCALE GENOMIC DNA]</scope>
</reference>
<dbReference type="InterPro" id="IPR020841">
    <property type="entry name" value="PKS_Beta-ketoAc_synthase_dom"/>
</dbReference>
<dbReference type="Pfam" id="PF02801">
    <property type="entry name" value="Ketoacyl-synt_C"/>
    <property type="match status" value="1"/>
</dbReference>
<dbReference type="InterPro" id="IPR016039">
    <property type="entry name" value="Thiolase-like"/>
</dbReference>
<dbReference type="InterPro" id="IPR018201">
    <property type="entry name" value="Ketoacyl_synth_AS"/>
</dbReference>
<dbReference type="CDD" id="cd00834">
    <property type="entry name" value="KAS_I_II"/>
    <property type="match status" value="1"/>
</dbReference>
<evidence type="ECO:0000313" key="7">
    <source>
        <dbReference type="EMBL" id="KAL2481937.1"/>
    </source>
</evidence>
<dbReference type="SUPFAM" id="SSF53901">
    <property type="entry name" value="Thiolase-like"/>
    <property type="match status" value="2"/>
</dbReference>
<dbReference type="AlphaFoldDB" id="A0ABD1R0F4"/>
<proteinExistence type="inferred from homology"/>
<evidence type="ECO:0000256" key="5">
    <source>
        <dbReference type="SAM" id="SignalP"/>
    </source>
</evidence>
<feature type="signal peptide" evidence="5">
    <location>
        <begin position="1"/>
        <end position="22"/>
    </location>
</feature>
<comment type="caution">
    <text evidence="7">The sequence shown here is derived from an EMBL/GenBank/DDBJ whole genome shotgun (WGS) entry which is preliminary data.</text>
</comment>
<keyword evidence="5" id="KW-0732">Signal</keyword>
<dbReference type="PROSITE" id="PS00606">
    <property type="entry name" value="KS3_1"/>
    <property type="match status" value="1"/>
</dbReference>
<name>A0ABD1R0F4_9LAMI</name>
<evidence type="ECO:0000259" key="6">
    <source>
        <dbReference type="PROSITE" id="PS52004"/>
    </source>
</evidence>
<dbReference type="GO" id="GO:0004315">
    <property type="term" value="F:3-oxoacyl-[acyl-carrier-protein] synthase activity"/>
    <property type="evidence" value="ECO:0007669"/>
    <property type="project" value="UniProtKB-EC"/>
</dbReference>
<dbReference type="InterPro" id="IPR014031">
    <property type="entry name" value="Ketoacyl_synth_C"/>
</dbReference>
<dbReference type="Proteomes" id="UP001604336">
    <property type="component" value="Unassembled WGS sequence"/>
</dbReference>
<accession>A0ABD1R0F4</accession>
<evidence type="ECO:0000256" key="3">
    <source>
        <dbReference type="ARBA" id="ARBA00022679"/>
    </source>
</evidence>
<evidence type="ECO:0000256" key="1">
    <source>
        <dbReference type="ARBA" id="ARBA00008467"/>
    </source>
</evidence>
<evidence type="ECO:0000313" key="8">
    <source>
        <dbReference type="Proteomes" id="UP001604336"/>
    </source>
</evidence>
<evidence type="ECO:0000256" key="4">
    <source>
        <dbReference type="RuleBase" id="RU003694"/>
    </source>
</evidence>
<dbReference type="NCBIfam" id="NF005589">
    <property type="entry name" value="PRK07314.1"/>
    <property type="match status" value="1"/>
</dbReference>
<dbReference type="SMART" id="SM00825">
    <property type="entry name" value="PKS_KS"/>
    <property type="match status" value="1"/>
</dbReference>
<feature type="chain" id="PRO_5044749236" description="beta-ketoacyl-[acyl-carrier-protein] synthase I" evidence="5">
    <location>
        <begin position="23"/>
        <end position="558"/>
    </location>
</feature>
<dbReference type="InterPro" id="IPR000794">
    <property type="entry name" value="Beta-ketoacyl_synthase"/>
</dbReference>
<gene>
    <name evidence="7" type="ORF">Adt_34903</name>
</gene>